<dbReference type="Proteomes" id="UP000037247">
    <property type="component" value="Unassembled WGS sequence"/>
</dbReference>
<protein>
    <submittedName>
        <fullName evidence="1">Uncharacterized protein</fullName>
    </submittedName>
</protein>
<dbReference type="EMBL" id="LDTZ01000016">
    <property type="protein sequence ID" value="KNA91642.1"/>
    <property type="molecule type" value="Genomic_DNA"/>
</dbReference>
<organism evidence="1 2">
    <name type="scientific">Gordonia jacobaea</name>
    <dbReference type="NCBI Taxonomy" id="122202"/>
    <lineage>
        <taxon>Bacteria</taxon>
        <taxon>Bacillati</taxon>
        <taxon>Actinomycetota</taxon>
        <taxon>Actinomycetes</taxon>
        <taxon>Mycobacteriales</taxon>
        <taxon>Gordoniaceae</taxon>
        <taxon>Gordonia</taxon>
    </lineage>
</organism>
<accession>A0ABR5IDC4</accession>
<reference evidence="1 2" key="1">
    <citation type="submission" date="2015-05" db="EMBL/GenBank/DDBJ databases">
        <title>Draft genome sequence of the bacterium Gordonia jacobaea a new member of the Gordonia genus.</title>
        <authorList>
            <person name="Jimenez-Galisteo G."/>
            <person name="Dominguez A."/>
            <person name="Munoz E."/>
            <person name="Vinas M."/>
        </authorList>
    </citation>
    <scope>NUCLEOTIDE SEQUENCE [LARGE SCALE GENOMIC DNA]</scope>
    <source>
        <strain evidence="2">mv1</strain>
    </source>
</reference>
<comment type="caution">
    <text evidence="1">The sequence shown here is derived from an EMBL/GenBank/DDBJ whole genome shotgun (WGS) entry which is preliminary data.</text>
</comment>
<name>A0ABR5IDC4_9ACTN</name>
<sequence>MVSRADRVVDLESVLAAEADFIDDPTDQGWLTATAAGERIYVRMGDFPDEDLWALWLGDGRWMEFTVPPARWNLRVRAARWSADARARLPRNEFHD</sequence>
<evidence type="ECO:0000313" key="2">
    <source>
        <dbReference type="Proteomes" id="UP000037247"/>
    </source>
</evidence>
<dbReference type="RefSeq" id="WP_049698950.1">
    <property type="nucleotide sequence ID" value="NZ_JAQDQF010000010.1"/>
</dbReference>
<proteinExistence type="predicted"/>
<evidence type="ECO:0000313" key="1">
    <source>
        <dbReference type="EMBL" id="KNA91642.1"/>
    </source>
</evidence>
<gene>
    <name evidence="1" type="ORF">ABW18_10815</name>
</gene>
<keyword evidence="2" id="KW-1185">Reference proteome</keyword>